<evidence type="ECO:0000313" key="5">
    <source>
        <dbReference type="EMBL" id="MBO8478853.1"/>
    </source>
</evidence>
<dbReference type="SMART" id="SM00342">
    <property type="entry name" value="HTH_ARAC"/>
    <property type="match status" value="1"/>
</dbReference>
<dbReference type="Pfam" id="PF12833">
    <property type="entry name" value="HTH_18"/>
    <property type="match status" value="1"/>
</dbReference>
<dbReference type="EMBL" id="JADILZ010000078">
    <property type="protein sequence ID" value="MBO8478853.1"/>
    <property type="molecule type" value="Genomic_DNA"/>
</dbReference>
<dbReference type="InterPro" id="IPR018060">
    <property type="entry name" value="HTH_AraC"/>
</dbReference>
<dbReference type="PANTHER" id="PTHR47504">
    <property type="entry name" value="RIGHT ORIGIN-BINDING PROTEIN"/>
    <property type="match status" value="1"/>
</dbReference>
<dbReference type="InterPro" id="IPR050959">
    <property type="entry name" value="MarA-like"/>
</dbReference>
<reference evidence="5" key="2">
    <citation type="journal article" date="2021" name="PeerJ">
        <title>Extensive microbial diversity within the chicken gut microbiome revealed by metagenomics and culture.</title>
        <authorList>
            <person name="Gilroy R."/>
            <person name="Ravi A."/>
            <person name="Getino M."/>
            <person name="Pursley I."/>
            <person name="Horton D.L."/>
            <person name="Alikhan N.F."/>
            <person name="Baker D."/>
            <person name="Gharbi K."/>
            <person name="Hall N."/>
            <person name="Watson M."/>
            <person name="Adriaenssens E.M."/>
            <person name="Foster-Nyarko E."/>
            <person name="Jarju S."/>
            <person name="Secka A."/>
            <person name="Antonio M."/>
            <person name="Oren A."/>
            <person name="Chaudhuri R.R."/>
            <person name="La Ragione R."/>
            <person name="Hildebrand F."/>
            <person name="Pallen M.J."/>
        </authorList>
    </citation>
    <scope>NUCLEOTIDE SEQUENCE</scope>
    <source>
        <strain evidence="5">2478</strain>
    </source>
</reference>
<dbReference type="GO" id="GO:0003700">
    <property type="term" value="F:DNA-binding transcription factor activity"/>
    <property type="evidence" value="ECO:0007669"/>
    <property type="project" value="InterPro"/>
</dbReference>
<dbReference type="Proteomes" id="UP000823771">
    <property type="component" value="Unassembled WGS sequence"/>
</dbReference>
<protein>
    <submittedName>
        <fullName evidence="5">Helix-turn-helix transcriptional regulator</fullName>
    </submittedName>
</protein>
<name>A0A9D9IUA9_9BACT</name>
<gene>
    <name evidence="5" type="ORF">IAB80_08200</name>
</gene>
<reference evidence="5" key="1">
    <citation type="submission" date="2020-10" db="EMBL/GenBank/DDBJ databases">
        <authorList>
            <person name="Gilroy R."/>
        </authorList>
    </citation>
    <scope>NUCLEOTIDE SEQUENCE</scope>
    <source>
        <strain evidence="5">2478</strain>
    </source>
</reference>
<comment type="caution">
    <text evidence="5">The sequence shown here is derived from an EMBL/GenBank/DDBJ whole genome shotgun (WGS) entry which is preliminary data.</text>
</comment>
<organism evidence="5 6">
    <name type="scientific">Candidatus Cryptobacteroides excrementipullorum</name>
    <dbReference type="NCBI Taxonomy" id="2840761"/>
    <lineage>
        <taxon>Bacteria</taxon>
        <taxon>Pseudomonadati</taxon>
        <taxon>Bacteroidota</taxon>
        <taxon>Bacteroidia</taxon>
        <taxon>Bacteroidales</taxon>
        <taxon>Candidatus Cryptobacteroides</taxon>
    </lineage>
</organism>
<evidence type="ECO:0000256" key="2">
    <source>
        <dbReference type="ARBA" id="ARBA00023125"/>
    </source>
</evidence>
<evidence type="ECO:0000313" key="6">
    <source>
        <dbReference type="Proteomes" id="UP000823771"/>
    </source>
</evidence>
<dbReference type="PANTHER" id="PTHR47504:SF5">
    <property type="entry name" value="RIGHT ORIGIN-BINDING PROTEIN"/>
    <property type="match status" value="1"/>
</dbReference>
<evidence type="ECO:0000259" key="4">
    <source>
        <dbReference type="PROSITE" id="PS01124"/>
    </source>
</evidence>
<dbReference type="InterPro" id="IPR009057">
    <property type="entry name" value="Homeodomain-like_sf"/>
</dbReference>
<dbReference type="GO" id="GO:0043565">
    <property type="term" value="F:sequence-specific DNA binding"/>
    <property type="evidence" value="ECO:0007669"/>
    <property type="project" value="InterPro"/>
</dbReference>
<keyword evidence="3" id="KW-0804">Transcription</keyword>
<feature type="domain" description="HTH araC/xylS-type" evidence="4">
    <location>
        <begin position="183"/>
        <end position="281"/>
    </location>
</feature>
<keyword evidence="2" id="KW-0238">DNA-binding</keyword>
<proteinExistence type="predicted"/>
<dbReference type="PROSITE" id="PS01124">
    <property type="entry name" value="HTH_ARAC_FAMILY_2"/>
    <property type="match status" value="1"/>
</dbReference>
<dbReference type="Gene3D" id="1.10.10.60">
    <property type="entry name" value="Homeodomain-like"/>
    <property type="match status" value="1"/>
</dbReference>
<evidence type="ECO:0000256" key="1">
    <source>
        <dbReference type="ARBA" id="ARBA00023015"/>
    </source>
</evidence>
<keyword evidence="1" id="KW-0805">Transcription regulation</keyword>
<accession>A0A9D9IUA9</accession>
<dbReference type="SUPFAM" id="SSF46689">
    <property type="entry name" value="Homeodomain-like"/>
    <property type="match status" value="1"/>
</dbReference>
<dbReference type="AlphaFoldDB" id="A0A9D9IUA9"/>
<sequence>MLMGYADKCVECHFCSGGVATLFKGHRFDKNTDISNINQSDNVFLYVSEGSLEIAAGHLSPEILVEGTMLFIPSSISLYGRTLTDSNIVTCIFSRNMLSCGHHILKDIEKEATAADAVVTYRILHAKPLVSKFFSLLKESLDSGLGCPGFHDLKRKELIMLLVTLYTKEELFHLVYPSPGYKDNFKDFILRNYMHIPDVKTFASKANMSISTFQRWFKVEFGQLPGEWLKERRAELVLREIKNTDKGFSIIADEFGFSSASHFGTFCKQHFGMLPSQIRPKRQKQETVCRLR</sequence>
<evidence type="ECO:0000256" key="3">
    <source>
        <dbReference type="ARBA" id="ARBA00023163"/>
    </source>
</evidence>